<dbReference type="KEGG" id="uru:DSM104443_00074"/>
<keyword evidence="3" id="KW-1185">Reference proteome</keyword>
<feature type="domain" description="PTS EIIA type-2" evidence="1">
    <location>
        <begin position="6"/>
        <end position="149"/>
    </location>
</feature>
<dbReference type="SUPFAM" id="SSF55804">
    <property type="entry name" value="Phoshotransferase/anion transport protein"/>
    <property type="match status" value="1"/>
</dbReference>
<dbReference type="Proteomes" id="UP000501534">
    <property type="component" value="Chromosome"/>
</dbReference>
<dbReference type="PANTHER" id="PTHR47738:SF1">
    <property type="entry name" value="NITROGEN REGULATORY PROTEIN"/>
    <property type="match status" value="1"/>
</dbReference>
<dbReference type="InterPro" id="IPR002178">
    <property type="entry name" value="PTS_EIIA_type-2_dom"/>
</dbReference>
<dbReference type="GO" id="GO:0030295">
    <property type="term" value="F:protein kinase activator activity"/>
    <property type="evidence" value="ECO:0007669"/>
    <property type="project" value="TreeGrafter"/>
</dbReference>
<dbReference type="InterPro" id="IPR051541">
    <property type="entry name" value="PTS_SugarTrans_NitroReg"/>
</dbReference>
<dbReference type="AlphaFoldDB" id="A0A6M4GNX8"/>
<dbReference type="InterPro" id="IPR016152">
    <property type="entry name" value="PTrfase/Anion_transptr"/>
</dbReference>
<dbReference type="PANTHER" id="PTHR47738">
    <property type="entry name" value="PTS SYSTEM FRUCTOSE-LIKE EIIA COMPONENT-RELATED"/>
    <property type="match status" value="1"/>
</dbReference>
<dbReference type="PROSITE" id="PS00372">
    <property type="entry name" value="PTS_EIIA_TYPE_2_HIS"/>
    <property type="match status" value="1"/>
</dbReference>
<evidence type="ECO:0000259" key="1">
    <source>
        <dbReference type="PROSITE" id="PS51094"/>
    </source>
</evidence>
<reference evidence="2 3" key="1">
    <citation type="submission" date="2020-04" db="EMBL/GenBank/DDBJ databases">
        <title>Usitatibacter rugosus gen. nov., sp. nov. and Usitatibacter palustris sp. nov., novel members of Usitatibacteraceae fam. nov. within the order Nitrosomonadales isolated from soil.</title>
        <authorList>
            <person name="Huber K.J."/>
            <person name="Neumann-Schaal M."/>
            <person name="Geppert A."/>
            <person name="Luckner M."/>
            <person name="Wanner G."/>
            <person name="Overmann J."/>
        </authorList>
    </citation>
    <scope>NUCLEOTIDE SEQUENCE [LARGE SCALE GENOMIC DNA]</scope>
    <source>
        <strain evidence="2 3">0125_3</strain>
    </source>
</reference>
<gene>
    <name evidence="2" type="ORF">DSM104443_00074</name>
</gene>
<dbReference type="CDD" id="cd00211">
    <property type="entry name" value="PTS_IIA_fru"/>
    <property type="match status" value="1"/>
</dbReference>
<sequence>MNLVSPLLPASHVLLDLDATSKKRLFEQVGLLFENSRAIPRARVFDSFFEREKLGSTALGCGVAIPHGRIKALREPVCAFVRTQTPIPFEAPDGQPVQLVFAMLVPEHATEAHLQILSELAQMFSDTGFRDALLAAPDAATVHGMITGWSPYAPAQRSATL</sequence>
<evidence type="ECO:0000313" key="3">
    <source>
        <dbReference type="Proteomes" id="UP000501534"/>
    </source>
</evidence>
<dbReference type="EMBL" id="CP053069">
    <property type="protein sequence ID" value="QJR09039.1"/>
    <property type="molecule type" value="Genomic_DNA"/>
</dbReference>
<evidence type="ECO:0000313" key="2">
    <source>
        <dbReference type="EMBL" id="QJR09039.1"/>
    </source>
</evidence>
<name>A0A6M4GNX8_9PROT</name>
<dbReference type="Gene3D" id="3.40.930.10">
    <property type="entry name" value="Mannitol-specific EII, Chain A"/>
    <property type="match status" value="1"/>
</dbReference>
<dbReference type="RefSeq" id="WP_171088742.1">
    <property type="nucleotide sequence ID" value="NZ_CP053069.1"/>
</dbReference>
<proteinExistence type="predicted"/>
<dbReference type="Pfam" id="PF00359">
    <property type="entry name" value="PTS_EIIA_2"/>
    <property type="match status" value="1"/>
</dbReference>
<protein>
    <recommendedName>
        <fullName evidence="1">PTS EIIA type-2 domain-containing protein</fullName>
    </recommendedName>
</protein>
<dbReference type="PROSITE" id="PS51094">
    <property type="entry name" value="PTS_EIIA_TYPE_2"/>
    <property type="match status" value="1"/>
</dbReference>
<organism evidence="2 3">
    <name type="scientific">Usitatibacter rugosus</name>
    <dbReference type="NCBI Taxonomy" id="2732067"/>
    <lineage>
        <taxon>Bacteria</taxon>
        <taxon>Pseudomonadati</taxon>
        <taxon>Pseudomonadota</taxon>
        <taxon>Betaproteobacteria</taxon>
        <taxon>Nitrosomonadales</taxon>
        <taxon>Usitatibacteraceae</taxon>
        <taxon>Usitatibacter</taxon>
    </lineage>
</organism>
<accession>A0A6M4GNX8</accession>